<dbReference type="OrthoDB" id="2687712at2759"/>
<feature type="region of interest" description="Disordered" evidence="1">
    <location>
        <begin position="102"/>
        <end position="183"/>
    </location>
</feature>
<reference evidence="2 3" key="1">
    <citation type="submission" date="2014-04" db="EMBL/GenBank/DDBJ databases">
        <authorList>
            <consortium name="DOE Joint Genome Institute"/>
            <person name="Kuo A."/>
            <person name="Kohler A."/>
            <person name="Jargeat P."/>
            <person name="Nagy L.G."/>
            <person name="Floudas D."/>
            <person name="Copeland A."/>
            <person name="Barry K.W."/>
            <person name="Cichocki N."/>
            <person name="Veneault-Fourrey C."/>
            <person name="LaButti K."/>
            <person name="Lindquist E.A."/>
            <person name="Lipzen A."/>
            <person name="Lundell T."/>
            <person name="Morin E."/>
            <person name="Murat C."/>
            <person name="Sun H."/>
            <person name="Tunlid A."/>
            <person name="Henrissat B."/>
            <person name="Grigoriev I.V."/>
            <person name="Hibbett D.S."/>
            <person name="Martin F."/>
            <person name="Nordberg H.P."/>
            <person name="Cantor M.N."/>
            <person name="Hua S.X."/>
        </authorList>
    </citation>
    <scope>NUCLEOTIDE SEQUENCE [LARGE SCALE GENOMIC DNA]</scope>
    <source>
        <strain evidence="2 3">Ve08.2h10</strain>
    </source>
</reference>
<name>A0A0D0E5H8_9AGAM</name>
<dbReference type="Proteomes" id="UP000054538">
    <property type="component" value="Unassembled WGS sequence"/>
</dbReference>
<keyword evidence="3" id="KW-1185">Reference proteome</keyword>
<dbReference type="InParanoid" id="A0A0D0E5H8"/>
<dbReference type="HOGENOM" id="CLU_075871_0_0_1"/>
<gene>
    <name evidence="2" type="ORF">PAXRUDRAFT_414954</name>
</gene>
<feature type="compositionally biased region" description="Low complexity" evidence="1">
    <location>
        <begin position="119"/>
        <end position="132"/>
    </location>
</feature>
<dbReference type="EMBL" id="KN824847">
    <property type="protein sequence ID" value="KIK99901.1"/>
    <property type="molecule type" value="Genomic_DNA"/>
</dbReference>
<reference evidence="3" key="2">
    <citation type="submission" date="2015-01" db="EMBL/GenBank/DDBJ databases">
        <title>Evolutionary Origins and Diversification of the Mycorrhizal Mutualists.</title>
        <authorList>
            <consortium name="DOE Joint Genome Institute"/>
            <consortium name="Mycorrhizal Genomics Consortium"/>
            <person name="Kohler A."/>
            <person name="Kuo A."/>
            <person name="Nagy L.G."/>
            <person name="Floudas D."/>
            <person name="Copeland A."/>
            <person name="Barry K.W."/>
            <person name="Cichocki N."/>
            <person name="Veneault-Fourrey C."/>
            <person name="LaButti K."/>
            <person name="Lindquist E.A."/>
            <person name="Lipzen A."/>
            <person name="Lundell T."/>
            <person name="Morin E."/>
            <person name="Murat C."/>
            <person name="Riley R."/>
            <person name="Ohm R."/>
            <person name="Sun H."/>
            <person name="Tunlid A."/>
            <person name="Henrissat B."/>
            <person name="Grigoriev I.V."/>
            <person name="Hibbett D.S."/>
            <person name="Martin F."/>
        </authorList>
    </citation>
    <scope>NUCLEOTIDE SEQUENCE [LARGE SCALE GENOMIC DNA]</scope>
    <source>
        <strain evidence="3">Ve08.2h10</strain>
    </source>
</reference>
<organism evidence="2 3">
    <name type="scientific">Paxillus rubicundulus Ve08.2h10</name>
    <dbReference type="NCBI Taxonomy" id="930991"/>
    <lineage>
        <taxon>Eukaryota</taxon>
        <taxon>Fungi</taxon>
        <taxon>Dikarya</taxon>
        <taxon>Basidiomycota</taxon>
        <taxon>Agaricomycotina</taxon>
        <taxon>Agaricomycetes</taxon>
        <taxon>Agaricomycetidae</taxon>
        <taxon>Boletales</taxon>
        <taxon>Paxilineae</taxon>
        <taxon>Paxillaceae</taxon>
        <taxon>Paxillus</taxon>
    </lineage>
</organism>
<accession>A0A0D0E5H8</accession>
<evidence type="ECO:0000256" key="1">
    <source>
        <dbReference type="SAM" id="MobiDB-lite"/>
    </source>
</evidence>
<evidence type="ECO:0000313" key="3">
    <source>
        <dbReference type="Proteomes" id="UP000054538"/>
    </source>
</evidence>
<proteinExistence type="predicted"/>
<sequence length="318" mass="35179">MHACMSENTPSPPCKMTHSLPSPAYLYASLSCSQEFETPPAHSPVYDALFRDWLDTDTIVNVSDLPSHMYHHQCSTNTASHQSIVDLSPITTLSDLADVIPEEDENHPMPHSLRRVLTPPRESSESSARPRSILFEQAVPHTLQSTSAPSSPYSKPRWSPASDHSHHGGVLHARHSTTSIGSCSTVQTKIALPVKSILTRHDSGISMAATSKPTHRKKKRSPPSVKFVDAPTIYYDHGVYLSMPSPHSSPPPASDRQKIKPSRWFTRWWKRPSPSSRPVISGPYSLSSTASLVDVYSSRSPKPGKLKLLWMRVASVIR</sequence>
<dbReference type="AlphaFoldDB" id="A0A0D0E5H8"/>
<evidence type="ECO:0000313" key="2">
    <source>
        <dbReference type="EMBL" id="KIK99901.1"/>
    </source>
</evidence>
<feature type="compositionally biased region" description="Polar residues" evidence="1">
    <location>
        <begin position="142"/>
        <end position="153"/>
    </location>
</feature>
<protein>
    <submittedName>
        <fullName evidence="2">Uncharacterized protein</fullName>
    </submittedName>
</protein>